<dbReference type="Proteomes" id="UP000284841">
    <property type="component" value="Unassembled WGS sequence"/>
</dbReference>
<dbReference type="Pfam" id="PF19524">
    <property type="entry name" value="DUF6054"/>
    <property type="match status" value="1"/>
</dbReference>
<dbReference type="OrthoDB" id="4774735at2"/>
<dbReference type="EMBL" id="QRMS01000008">
    <property type="protein sequence ID" value="RHJ83683.1"/>
    <property type="molecule type" value="Genomic_DNA"/>
</dbReference>
<evidence type="ECO:0000313" key="1">
    <source>
        <dbReference type="EMBL" id="RHJ83683.1"/>
    </source>
</evidence>
<proteinExistence type="predicted"/>
<dbReference type="RefSeq" id="WP_118336645.1">
    <property type="nucleotide sequence ID" value="NZ_AP025567.1"/>
</dbReference>
<comment type="caution">
    <text evidence="1">The sequence shown here is derived from an EMBL/GenBank/DDBJ whole genome shotgun (WGS) entry which is preliminary data.</text>
</comment>
<keyword evidence="2" id="KW-1185">Reference proteome</keyword>
<protein>
    <submittedName>
        <fullName evidence="1">Uncharacterized protein</fullName>
    </submittedName>
</protein>
<dbReference type="InterPro" id="IPR046117">
    <property type="entry name" value="DUF6054"/>
</dbReference>
<evidence type="ECO:0000313" key="2">
    <source>
        <dbReference type="Proteomes" id="UP000284841"/>
    </source>
</evidence>
<sequence length="119" mass="13055">MAKICMAGAGSVIETAKLIKTEMLERGKVPPDLRAEVYHVQDGVGVALFVFERYYMRTSGFTSLTVAVTGDNEAVYVDGIGAGGGGMMEAIWSTEDKLLKTLIEILKERGFEEFIQEEK</sequence>
<gene>
    <name evidence="1" type="ORF">DW099_18335</name>
</gene>
<dbReference type="STRING" id="1776384.GCA_900086585_01161"/>
<organism evidence="1 2">
    <name type="scientific">Emergencia timonensis</name>
    <dbReference type="NCBI Taxonomy" id="1776384"/>
    <lineage>
        <taxon>Bacteria</taxon>
        <taxon>Bacillati</taxon>
        <taxon>Bacillota</taxon>
        <taxon>Clostridia</taxon>
        <taxon>Peptostreptococcales</taxon>
        <taxon>Anaerovoracaceae</taxon>
        <taxon>Emergencia</taxon>
    </lineage>
</organism>
<name>A0A415DUA0_9FIRM</name>
<accession>A0A415DUA0</accession>
<reference evidence="1 2" key="1">
    <citation type="submission" date="2018-08" db="EMBL/GenBank/DDBJ databases">
        <title>A genome reference for cultivated species of the human gut microbiota.</title>
        <authorList>
            <person name="Zou Y."/>
            <person name="Xue W."/>
            <person name="Luo G."/>
        </authorList>
    </citation>
    <scope>NUCLEOTIDE SEQUENCE [LARGE SCALE GENOMIC DNA]</scope>
    <source>
        <strain evidence="1 2">AM07-24</strain>
    </source>
</reference>
<dbReference type="AlphaFoldDB" id="A0A415DUA0"/>